<keyword evidence="6" id="KW-1185">Reference proteome</keyword>
<dbReference type="Gene3D" id="3.30.70.2330">
    <property type="match status" value="1"/>
</dbReference>
<evidence type="ECO:0000259" key="4">
    <source>
        <dbReference type="Pfam" id="PF08797"/>
    </source>
</evidence>
<dbReference type="GO" id="GO:0016818">
    <property type="term" value="F:hydrolase activity, acting on acid anhydrides, in phosphorus-containing anhydrides"/>
    <property type="evidence" value="ECO:0007669"/>
    <property type="project" value="InterPro"/>
</dbReference>
<comment type="caution">
    <text evidence="5">The sequence shown here is derived from an EMBL/GenBank/DDBJ whole genome shotgun (WGS) entry which is preliminary data.</text>
</comment>
<keyword evidence="2" id="KW-0378">Hydrolase</keyword>
<dbReference type="GO" id="GO:0008270">
    <property type="term" value="F:zinc ion binding"/>
    <property type="evidence" value="ECO:0007669"/>
    <property type="project" value="InterPro"/>
</dbReference>
<proteinExistence type="predicted"/>
<evidence type="ECO:0000256" key="2">
    <source>
        <dbReference type="ARBA" id="ARBA00022801"/>
    </source>
</evidence>
<organism evidence="5 6">
    <name type="scientific">Sphingomonas aerolata</name>
    <dbReference type="NCBI Taxonomy" id="185951"/>
    <lineage>
        <taxon>Bacteria</taxon>
        <taxon>Pseudomonadati</taxon>
        <taxon>Pseudomonadota</taxon>
        <taxon>Alphaproteobacteria</taxon>
        <taxon>Sphingomonadales</taxon>
        <taxon>Sphingomonadaceae</taxon>
        <taxon>Sphingomonas</taxon>
    </lineage>
</organism>
<gene>
    <name evidence="5" type="ORF">C8J24_2950</name>
</gene>
<dbReference type="Proteomes" id="UP000240996">
    <property type="component" value="Unassembled WGS sequence"/>
</dbReference>
<evidence type="ECO:0000313" key="5">
    <source>
        <dbReference type="EMBL" id="PTM44740.1"/>
    </source>
</evidence>
<dbReference type="RefSeq" id="WP_107933490.1">
    <property type="nucleotide sequence ID" value="NZ_PZZN01000003.1"/>
</dbReference>
<dbReference type="Pfam" id="PF08797">
    <property type="entry name" value="HIRAN"/>
    <property type="match status" value="1"/>
</dbReference>
<feature type="compositionally biased region" description="Acidic residues" evidence="3">
    <location>
        <begin position="137"/>
        <end position="146"/>
    </location>
</feature>
<keyword evidence="1" id="KW-0479">Metal-binding</keyword>
<evidence type="ECO:0000313" key="6">
    <source>
        <dbReference type="Proteomes" id="UP000240996"/>
    </source>
</evidence>
<dbReference type="AlphaFoldDB" id="A0A2T4YMW1"/>
<accession>A0A2T4YMW1</accession>
<evidence type="ECO:0000256" key="3">
    <source>
        <dbReference type="SAM" id="MobiDB-lite"/>
    </source>
</evidence>
<sequence length="146" mass="15981">MDELTTSIVGIDFPNEDKSKSNRRMECMLCAPGDAVELRLEPTNPYDDNAVAIFSERGTQLGYVSAERAPLIGKRMKEGEAIAVFQAMHGSGAYIRIRFGGGVPTLPDPVPDIPKRPPPRQARPAQRPVYDPHAFCPDEEGPEFGA</sequence>
<evidence type="ECO:0000256" key="1">
    <source>
        <dbReference type="ARBA" id="ARBA00022723"/>
    </source>
</evidence>
<reference evidence="5 6" key="1">
    <citation type="submission" date="2018-04" db="EMBL/GenBank/DDBJ databases">
        <title>Genomic Encyclopedia of Type Strains, Phase III (KMG-III): the genomes of soil and plant-associated and newly described type strains.</title>
        <authorList>
            <person name="Whitman W."/>
        </authorList>
    </citation>
    <scope>NUCLEOTIDE SEQUENCE [LARGE SCALE GENOMIC DNA]</scope>
    <source>
        <strain evidence="5 6">NW12</strain>
    </source>
</reference>
<dbReference type="GO" id="GO:0003676">
    <property type="term" value="F:nucleic acid binding"/>
    <property type="evidence" value="ECO:0007669"/>
    <property type="project" value="InterPro"/>
</dbReference>
<feature type="domain" description="HIRAN" evidence="4">
    <location>
        <begin position="30"/>
        <end position="83"/>
    </location>
</feature>
<protein>
    <submittedName>
        <fullName evidence="5">HIRAN domain-containing protein</fullName>
    </submittedName>
</protein>
<dbReference type="EMBL" id="PZZN01000003">
    <property type="protein sequence ID" value="PTM44740.1"/>
    <property type="molecule type" value="Genomic_DNA"/>
</dbReference>
<feature type="region of interest" description="Disordered" evidence="3">
    <location>
        <begin position="105"/>
        <end position="146"/>
    </location>
</feature>
<name>A0A2T4YMW1_9SPHN</name>
<dbReference type="InterPro" id="IPR014905">
    <property type="entry name" value="HIRAN"/>
</dbReference>